<dbReference type="InterPro" id="IPR051473">
    <property type="entry name" value="P2Ox-like"/>
</dbReference>
<evidence type="ECO:0000313" key="9">
    <source>
        <dbReference type="Proteomes" id="UP001597314"/>
    </source>
</evidence>
<evidence type="ECO:0000256" key="5">
    <source>
        <dbReference type="ARBA" id="ARBA00023002"/>
    </source>
</evidence>
<evidence type="ECO:0000256" key="4">
    <source>
        <dbReference type="ARBA" id="ARBA00022827"/>
    </source>
</evidence>
<comment type="caution">
    <text evidence="8">The sequence shown here is derived from an EMBL/GenBank/DDBJ whole genome shotgun (WGS) entry which is preliminary data.</text>
</comment>
<proteinExistence type="inferred from homology"/>
<evidence type="ECO:0000256" key="2">
    <source>
        <dbReference type="ARBA" id="ARBA00010790"/>
    </source>
</evidence>
<sequence>MIRDLAALSGANERRTADVLVIGGGIAGLLAAVRLSRAGVRVIVAESGGLTQPTDTHPLNAVEQDGDVYAGADSGRFRCLGGTSSRWGGAMLPFLPDDMTLTRPGDPVWPIGPEVLTAYLGEVERLFGLGDGPYDRPALMPGPFVPRWAKWPPFRLRNVATVFGAELRAERGPEVWLNATATDFSTDPQGRLDRVTVRSPGGGILSVAASEVVVAAGTIESTRLLLLADRQHDDRIFAPDDVLGRWFHDHVSVATARLVDVDRPALNRVVGFGFEGRAMRNLRFEPGAALRRDRGLPAGFVHIGFSSATPGGFEALRDVYRKVQRREVPGLADVSGLARAVPWLARAAWWRFVERRLLFPDGAELAVNVVVEQRPRPDNRITLSSQRLDALGSPLARIAWRVHEDDAAHVAAITEAFASAWNAGRLSSLARVVPALPTDLRGALAAGGGIYHPGGSVRMGFDPASGVVDADLKTFRIPNVTVLSTAVFPTGGGANPTMMLMMAALRAADRLSRTCAGAAVTTVATHDAQRDRDHAGTPSLVG</sequence>
<dbReference type="RefSeq" id="WP_378478097.1">
    <property type="nucleotide sequence ID" value="NZ_JBHUIW010000012.1"/>
</dbReference>
<dbReference type="InterPro" id="IPR003953">
    <property type="entry name" value="FAD-dep_OxRdtase_2_FAD-bd"/>
</dbReference>
<evidence type="ECO:0000256" key="3">
    <source>
        <dbReference type="ARBA" id="ARBA00022630"/>
    </source>
</evidence>
<keyword evidence="5" id="KW-0560">Oxidoreductase</keyword>
<evidence type="ECO:0000259" key="6">
    <source>
        <dbReference type="Pfam" id="PF00890"/>
    </source>
</evidence>
<comment type="similarity">
    <text evidence="2">Belongs to the GMC oxidoreductase family.</text>
</comment>
<dbReference type="Pfam" id="PF05199">
    <property type="entry name" value="GMC_oxred_C"/>
    <property type="match status" value="1"/>
</dbReference>
<feature type="domain" description="Glucose-methanol-choline oxidoreductase C-terminal" evidence="7">
    <location>
        <begin position="375"/>
        <end position="504"/>
    </location>
</feature>
<dbReference type="EMBL" id="JBHUIW010000012">
    <property type="protein sequence ID" value="MFD2182930.1"/>
    <property type="molecule type" value="Genomic_DNA"/>
</dbReference>
<evidence type="ECO:0000256" key="1">
    <source>
        <dbReference type="ARBA" id="ARBA00001974"/>
    </source>
</evidence>
<dbReference type="InterPro" id="IPR007867">
    <property type="entry name" value="GMC_OxRtase_C"/>
</dbReference>
<name>A0ABW5AL30_9BRAD</name>
<dbReference type="InterPro" id="IPR036188">
    <property type="entry name" value="FAD/NAD-bd_sf"/>
</dbReference>
<dbReference type="SUPFAM" id="SSF51905">
    <property type="entry name" value="FAD/NAD(P)-binding domain"/>
    <property type="match status" value="1"/>
</dbReference>
<dbReference type="Pfam" id="PF00890">
    <property type="entry name" value="FAD_binding_2"/>
    <property type="match status" value="1"/>
</dbReference>
<comment type="cofactor">
    <cofactor evidence="1">
        <name>FAD</name>
        <dbReference type="ChEBI" id="CHEBI:57692"/>
    </cofactor>
</comment>
<evidence type="ECO:0000313" key="8">
    <source>
        <dbReference type="EMBL" id="MFD2182930.1"/>
    </source>
</evidence>
<dbReference type="Proteomes" id="UP001597314">
    <property type="component" value="Unassembled WGS sequence"/>
</dbReference>
<keyword evidence="3" id="KW-0285">Flavoprotein</keyword>
<reference evidence="9" key="1">
    <citation type="journal article" date="2019" name="Int. J. Syst. Evol. Microbiol.">
        <title>The Global Catalogue of Microorganisms (GCM) 10K type strain sequencing project: providing services to taxonomists for standard genome sequencing and annotation.</title>
        <authorList>
            <consortium name="The Broad Institute Genomics Platform"/>
            <consortium name="The Broad Institute Genome Sequencing Center for Infectious Disease"/>
            <person name="Wu L."/>
            <person name="Ma J."/>
        </authorList>
    </citation>
    <scope>NUCLEOTIDE SEQUENCE [LARGE SCALE GENOMIC DNA]</scope>
    <source>
        <strain evidence="9">CGMCC 1.6774</strain>
    </source>
</reference>
<organism evidence="8 9">
    <name type="scientific">Rhodoplanes azumiensis</name>
    <dbReference type="NCBI Taxonomy" id="1897628"/>
    <lineage>
        <taxon>Bacteria</taxon>
        <taxon>Pseudomonadati</taxon>
        <taxon>Pseudomonadota</taxon>
        <taxon>Alphaproteobacteria</taxon>
        <taxon>Hyphomicrobiales</taxon>
        <taxon>Nitrobacteraceae</taxon>
        <taxon>Rhodoplanes</taxon>
    </lineage>
</organism>
<dbReference type="PRINTS" id="PR00368">
    <property type="entry name" value="FADPNR"/>
</dbReference>
<keyword evidence="9" id="KW-1185">Reference proteome</keyword>
<protein>
    <submittedName>
        <fullName evidence="8">GMC oxidoreductase</fullName>
    </submittedName>
</protein>
<dbReference type="Gene3D" id="3.50.50.60">
    <property type="entry name" value="FAD/NAD(P)-binding domain"/>
    <property type="match status" value="2"/>
</dbReference>
<dbReference type="PANTHER" id="PTHR42784">
    <property type="entry name" value="PYRANOSE 2-OXIDASE"/>
    <property type="match status" value="1"/>
</dbReference>
<evidence type="ECO:0000259" key="7">
    <source>
        <dbReference type="Pfam" id="PF05199"/>
    </source>
</evidence>
<feature type="domain" description="FAD-dependent oxidoreductase 2 FAD-binding" evidence="6">
    <location>
        <begin position="18"/>
        <end position="49"/>
    </location>
</feature>
<dbReference type="PANTHER" id="PTHR42784:SF1">
    <property type="entry name" value="PYRANOSE 2-OXIDASE"/>
    <property type="match status" value="1"/>
</dbReference>
<keyword evidence="4" id="KW-0274">FAD</keyword>
<accession>A0ABW5AL30</accession>
<gene>
    <name evidence="8" type="ORF">ACFSOX_12270</name>
</gene>
<dbReference type="PRINTS" id="PR00411">
    <property type="entry name" value="PNDRDTASEI"/>
</dbReference>